<dbReference type="GO" id="GO:0005737">
    <property type="term" value="C:cytoplasm"/>
    <property type="evidence" value="ECO:0007669"/>
    <property type="project" value="UniProtKB-ARBA"/>
</dbReference>
<keyword evidence="5 9" id="KW-0479">Metal-binding</keyword>
<evidence type="ECO:0000256" key="7">
    <source>
        <dbReference type="ARBA" id="ARBA00022833"/>
    </source>
</evidence>
<dbReference type="GO" id="GO:0004177">
    <property type="term" value="F:aminopeptidase activity"/>
    <property type="evidence" value="ECO:0007669"/>
    <property type="project" value="UniProtKB-KW"/>
</dbReference>
<evidence type="ECO:0000256" key="4">
    <source>
        <dbReference type="ARBA" id="ARBA00022670"/>
    </source>
</evidence>
<keyword evidence="7 9" id="KW-0862">Zinc</keyword>
<dbReference type="Gene3D" id="3.40.630.10">
    <property type="entry name" value="Zn peptidases"/>
    <property type="match status" value="1"/>
</dbReference>
<evidence type="ECO:0000256" key="6">
    <source>
        <dbReference type="ARBA" id="ARBA00022801"/>
    </source>
</evidence>
<dbReference type="GO" id="GO:0008237">
    <property type="term" value="F:metallopeptidase activity"/>
    <property type="evidence" value="ECO:0007669"/>
    <property type="project" value="UniProtKB-KW"/>
</dbReference>
<dbReference type="GO" id="GO:0008270">
    <property type="term" value="F:zinc ion binding"/>
    <property type="evidence" value="ECO:0007669"/>
    <property type="project" value="InterPro"/>
</dbReference>
<keyword evidence="3 9" id="KW-0031">Aminopeptidase</keyword>
<dbReference type="Proteomes" id="UP000228987">
    <property type="component" value="Unassembled WGS sequence"/>
</dbReference>
<comment type="cofactor">
    <cofactor evidence="1 10">
        <name>Zn(2+)</name>
        <dbReference type="ChEBI" id="CHEBI:29105"/>
    </cofactor>
</comment>
<dbReference type="GO" id="GO:0006508">
    <property type="term" value="P:proteolysis"/>
    <property type="evidence" value="ECO:0007669"/>
    <property type="project" value="UniProtKB-KW"/>
</dbReference>
<proteinExistence type="inferred from homology"/>
<protein>
    <recommendedName>
        <fullName evidence="10">M18 family aminopeptidase</fullName>
        <ecNumber evidence="10">3.4.11.-</ecNumber>
    </recommendedName>
</protein>
<keyword evidence="4 9" id="KW-0645">Protease</keyword>
<evidence type="ECO:0000256" key="9">
    <source>
        <dbReference type="RuleBase" id="RU004386"/>
    </source>
</evidence>
<dbReference type="AlphaFoldDB" id="A0A2A5CFF4"/>
<dbReference type="PANTHER" id="PTHR28570:SF3">
    <property type="entry name" value="ASPARTYL AMINOPEPTIDASE"/>
    <property type="match status" value="1"/>
</dbReference>
<dbReference type="EMBL" id="NVWI01000003">
    <property type="protein sequence ID" value="PCJ42200.1"/>
    <property type="molecule type" value="Genomic_DNA"/>
</dbReference>
<keyword evidence="8 9" id="KW-0482">Metalloprotease</keyword>
<dbReference type="FunFam" id="2.30.250.10:FF:000003">
    <property type="entry name" value="Probable M18 family aminopeptidase 2"/>
    <property type="match status" value="1"/>
</dbReference>
<evidence type="ECO:0000256" key="8">
    <source>
        <dbReference type="ARBA" id="ARBA00023049"/>
    </source>
</evidence>
<gene>
    <name evidence="11" type="ORF">COA71_06325</name>
</gene>
<evidence type="ECO:0000313" key="12">
    <source>
        <dbReference type="Proteomes" id="UP000228987"/>
    </source>
</evidence>
<evidence type="ECO:0000256" key="1">
    <source>
        <dbReference type="ARBA" id="ARBA00001947"/>
    </source>
</evidence>
<evidence type="ECO:0000256" key="3">
    <source>
        <dbReference type="ARBA" id="ARBA00022438"/>
    </source>
</evidence>
<evidence type="ECO:0000256" key="2">
    <source>
        <dbReference type="ARBA" id="ARBA00008290"/>
    </source>
</evidence>
<evidence type="ECO:0000313" key="11">
    <source>
        <dbReference type="EMBL" id="PCJ42200.1"/>
    </source>
</evidence>
<comment type="caution">
    <text evidence="11">The sequence shown here is derived from an EMBL/GenBank/DDBJ whole genome shotgun (WGS) entry which is preliminary data.</text>
</comment>
<accession>A0A2A5CFF4</accession>
<dbReference type="CDD" id="cd05658">
    <property type="entry name" value="M18_DAP"/>
    <property type="match status" value="1"/>
</dbReference>
<dbReference type="Gene3D" id="2.30.250.10">
    <property type="entry name" value="Aminopeptidase i, Domain 2"/>
    <property type="match status" value="1"/>
</dbReference>
<evidence type="ECO:0000256" key="5">
    <source>
        <dbReference type="ARBA" id="ARBA00022723"/>
    </source>
</evidence>
<name>A0A2A5CFF4_9GAMM</name>
<dbReference type="InterPro" id="IPR001948">
    <property type="entry name" value="Peptidase_M18"/>
</dbReference>
<reference evidence="12" key="1">
    <citation type="submission" date="2017-08" db="EMBL/GenBank/DDBJ databases">
        <title>A dynamic microbial community with high functional redundancy inhabits the cold, oxic subseafloor aquifer.</title>
        <authorList>
            <person name="Tully B.J."/>
            <person name="Wheat C.G."/>
            <person name="Glazer B.T."/>
            <person name="Huber J.A."/>
        </authorList>
    </citation>
    <scope>NUCLEOTIDE SEQUENCE [LARGE SCALE GENOMIC DNA]</scope>
</reference>
<dbReference type="Pfam" id="PF02127">
    <property type="entry name" value="Peptidase_M18"/>
    <property type="match status" value="1"/>
</dbReference>
<keyword evidence="6 9" id="KW-0378">Hydrolase</keyword>
<dbReference type="SUPFAM" id="SSF101821">
    <property type="entry name" value="Aminopeptidase/glucanase lid domain"/>
    <property type="match status" value="1"/>
</dbReference>
<evidence type="ECO:0000256" key="10">
    <source>
        <dbReference type="RuleBase" id="RU004387"/>
    </source>
</evidence>
<sequence length="438" mass="48057">MSKSRDLNAGLCDFIQASPTPFHAVENLSEALEEAGYRHLHESDIWQLEPEKGYFVCRNSSSLIAFRTGKGKLQDLGFRIVGAHTDSPCLKVKPQAALVKKGYAQSGVEVYGGVLLNPWFDRDLSLAGRVHYKQGDGTLASCLIDFKKAIASIPSLAIHLDREANSNRSINKQKHLAPILLQMGENEKFDFNALLLNFLHENLKLNDAEKILSYELSFYDSQQPGLIGIKEEFIASARLDNLLSCYVGLQALIESDNNQAALLLCSDHEEVGSVSASGAAGSFLEAVIERITESLAVENNEKLQEAKRRLLEHSMLISVDNAHGIHPNYPEKHDQQHGPILNQGPVLKINANQRYASNSETSALLISLCDDVEVPLQSFVVRSDMACGSTIGPIIAAELGLKTVDIGVPTFAMHSIRELAGSKDTEYLLQVLTAFFSN</sequence>
<dbReference type="PANTHER" id="PTHR28570">
    <property type="entry name" value="ASPARTYL AMINOPEPTIDASE"/>
    <property type="match status" value="1"/>
</dbReference>
<dbReference type="PRINTS" id="PR00932">
    <property type="entry name" value="AMINO1PTASE"/>
</dbReference>
<dbReference type="NCBIfam" id="NF002759">
    <property type="entry name" value="PRK02813.1"/>
    <property type="match status" value="1"/>
</dbReference>
<organism evidence="11 12">
    <name type="scientific">SAR86 cluster bacterium</name>
    <dbReference type="NCBI Taxonomy" id="2030880"/>
    <lineage>
        <taxon>Bacteria</taxon>
        <taxon>Pseudomonadati</taxon>
        <taxon>Pseudomonadota</taxon>
        <taxon>Gammaproteobacteria</taxon>
        <taxon>SAR86 cluster</taxon>
    </lineage>
</organism>
<dbReference type="InterPro" id="IPR023358">
    <property type="entry name" value="Peptidase_M18_dom2"/>
</dbReference>
<dbReference type="SUPFAM" id="SSF53187">
    <property type="entry name" value="Zn-dependent exopeptidases"/>
    <property type="match status" value="1"/>
</dbReference>
<comment type="similarity">
    <text evidence="2 9">Belongs to the peptidase M18 family.</text>
</comment>
<dbReference type="EC" id="3.4.11.-" evidence="10"/>